<feature type="domain" description="CENP-V/GFA" evidence="6">
    <location>
        <begin position="10"/>
        <end position="125"/>
    </location>
</feature>
<evidence type="ECO:0000256" key="4">
    <source>
        <dbReference type="ARBA" id="ARBA00023239"/>
    </source>
</evidence>
<evidence type="ECO:0000256" key="3">
    <source>
        <dbReference type="ARBA" id="ARBA00022833"/>
    </source>
</evidence>
<dbReference type="PROSITE" id="PS51891">
    <property type="entry name" value="CENP_V_GFA"/>
    <property type="match status" value="1"/>
</dbReference>
<evidence type="ECO:0000313" key="8">
    <source>
        <dbReference type="Proteomes" id="UP000267464"/>
    </source>
</evidence>
<evidence type="ECO:0000256" key="1">
    <source>
        <dbReference type="ARBA" id="ARBA00005495"/>
    </source>
</evidence>
<dbReference type="Gene3D" id="3.90.1590.10">
    <property type="entry name" value="glutathione-dependent formaldehyde- activating enzyme (gfa)"/>
    <property type="match status" value="1"/>
</dbReference>
<feature type="region of interest" description="Disordered" evidence="5">
    <location>
        <begin position="127"/>
        <end position="151"/>
    </location>
</feature>
<dbReference type="SUPFAM" id="SSF51316">
    <property type="entry name" value="Mss4-like"/>
    <property type="match status" value="1"/>
</dbReference>
<dbReference type="RefSeq" id="WP_124540983.1">
    <property type="nucleotide sequence ID" value="NZ_QUSW01000003.1"/>
</dbReference>
<name>A0A3N7JU41_9BURK</name>
<reference evidence="7 8" key="1">
    <citation type="submission" date="2018-08" db="EMBL/GenBank/DDBJ databases">
        <authorList>
            <person name="Khan S.A."/>
            <person name="Jeon C.O."/>
            <person name="Chun B.H."/>
            <person name="Jeong S.E."/>
        </authorList>
    </citation>
    <scope>NUCLEOTIDE SEQUENCE [LARGE SCALE GENOMIC DNA]</scope>
    <source>
        <strain evidence="7 8">S-16</strain>
    </source>
</reference>
<keyword evidence="8" id="KW-1185">Reference proteome</keyword>
<sequence>MTDKMAASAFTARCYCGAVTLQSSMPPKSVIHCHCNQCRRQSGAAFTTWVSLRREATVIGGEDLLLSHDVSANGSRHFCKRCGSHLFTIDQRYPKVLGVPAGMVDDPSSLVPSGHYFVSHKAPWHEIPDGLPQHGGESGFEPLSSRIDPAR</sequence>
<dbReference type="Pfam" id="PF04828">
    <property type="entry name" value="GFA"/>
    <property type="match status" value="1"/>
</dbReference>
<evidence type="ECO:0000259" key="6">
    <source>
        <dbReference type="PROSITE" id="PS51891"/>
    </source>
</evidence>
<reference evidence="7 8" key="2">
    <citation type="submission" date="2018-12" db="EMBL/GenBank/DDBJ databases">
        <title>Rhizobacter gummiphilus sp. nov., a rubber-degrading bacterium isolated from the soil of a botanical garden in Japan.</title>
        <authorList>
            <person name="Shunsuke S.S."/>
        </authorList>
    </citation>
    <scope>NUCLEOTIDE SEQUENCE [LARGE SCALE GENOMIC DNA]</scope>
    <source>
        <strain evidence="7 8">S-16</strain>
    </source>
</reference>
<dbReference type="OrthoDB" id="327703at2"/>
<evidence type="ECO:0000256" key="5">
    <source>
        <dbReference type="SAM" id="MobiDB-lite"/>
    </source>
</evidence>
<protein>
    <submittedName>
        <fullName evidence="7">GFA family protein</fullName>
    </submittedName>
</protein>
<keyword evidence="2" id="KW-0479">Metal-binding</keyword>
<comment type="caution">
    <text evidence="7">The sequence shown here is derived from an EMBL/GenBank/DDBJ whole genome shotgun (WGS) entry which is preliminary data.</text>
</comment>
<dbReference type="EMBL" id="QUSW01000003">
    <property type="protein sequence ID" value="RQP24449.1"/>
    <property type="molecule type" value="Genomic_DNA"/>
</dbReference>
<gene>
    <name evidence="7" type="ORF">DZC73_14270</name>
</gene>
<proteinExistence type="inferred from homology"/>
<dbReference type="PANTHER" id="PTHR33337">
    <property type="entry name" value="GFA DOMAIN-CONTAINING PROTEIN"/>
    <property type="match status" value="1"/>
</dbReference>
<dbReference type="Proteomes" id="UP000267464">
    <property type="component" value="Unassembled WGS sequence"/>
</dbReference>
<evidence type="ECO:0000256" key="2">
    <source>
        <dbReference type="ARBA" id="ARBA00022723"/>
    </source>
</evidence>
<evidence type="ECO:0000313" key="7">
    <source>
        <dbReference type="EMBL" id="RQP24449.1"/>
    </source>
</evidence>
<dbReference type="GO" id="GO:0016846">
    <property type="term" value="F:carbon-sulfur lyase activity"/>
    <property type="evidence" value="ECO:0007669"/>
    <property type="project" value="InterPro"/>
</dbReference>
<keyword evidence="4" id="KW-0456">Lyase</keyword>
<accession>A0A3N7JU41</accession>
<organism evidence="7 8">
    <name type="scientific">Piscinibacter terrae</name>
    <dbReference type="NCBI Taxonomy" id="2496871"/>
    <lineage>
        <taxon>Bacteria</taxon>
        <taxon>Pseudomonadati</taxon>
        <taxon>Pseudomonadota</taxon>
        <taxon>Betaproteobacteria</taxon>
        <taxon>Burkholderiales</taxon>
        <taxon>Sphaerotilaceae</taxon>
        <taxon>Piscinibacter</taxon>
    </lineage>
</organism>
<comment type="similarity">
    <text evidence="1">Belongs to the Gfa family.</text>
</comment>
<dbReference type="PANTHER" id="PTHR33337:SF40">
    <property type="entry name" value="CENP-V_GFA DOMAIN-CONTAINING PROTEIN-RELATED"/>
    <property type="match status" value="1"/>
</dbReference>
<keyword evidence="3" id="KW-0862">Zinc</keyword>
<dbReference type="InterPro" id="IPR006913">
    <property type="entry name" value="CENP-V/GFA"/>
</dbReference>
<dbReference type="AlphaFoldDB" id="A0A3N7JU41"/>
<dbReference type="GO" id="GO:0046872">
    <property type="term" value="F:metal ion binding"/>
    <property type="evidence" value="ECO:0007669"/>
    <property type="project" value="UniProtKB-KW"/>
</dbReference>
<dbReference type="InterPro" id="IPR011057">
    <property type="entry name" value="Mss4-like_sf"/>
</dbReference>